<evidence type="ECO:0000259" key="7">
    <source>
        <dbReference type="Pfam" id="PF17763"/>
    </source>
</evidence>
<dbReference type="InterPro" id="IPR027474">
    <property type="entry name" value="L-asparaginase_N"/>
</dbReference>
<feature type="domain" description="Asparaginase/glutaminase C-terminal" evidence="7">
    <location>
        <begin position="213"/>
        <end position="328"/>
    </location>
</feature>
<dbReference type="GO" id="GO:0004067">
    <property type="term" value="F:asparaginase activity"/>
    <property type="evidence" value="ECO:0007669"/>
    <property type="project" value="UniProtKB-UniRule"/>
</dbReference>
<dbReference type="PIRSF" id="PIRSF500176">
    <property type="entry name" value="L_ASNase"/>
    <property type="match status" value="1"/>
</dbReference>
<dbReference type="Pfam" id="PF17763">
    <property type="entry name" value="Asparaginase_C"/>
    <property type="match status" value="1"/>
</dbReference>
<dbReference type="GO" id="GO:0009066">
    <property type="term" value="P:aspartate family amino acid metabolic process"/>
    <property type="evidence" value="ECO:0007669"/>
    <property type="project" value="UniProtKB-ARBA"/>
</dbReference>
<dbReference type="Gene3D" id="3.40.50.1170">
    <property type="entry name" value="L-asparaginase, N-terminal domain"/>
    <property type="match status" value="1"/>
</dbReference>
<dbReference type="InterPro" id="IPR036152">
    <property type="entry name" value="Asp/glu_Ase-like_sf"/>
</dbReference>
<dbReference type="InterPro" id="IPR027473">
    <property type="entry name" value="L-asparaginase_C"/>
</dbReference>
<dbReference type="InterPro" id="IPR020827">
    <property type="entry name" value="Asparaginase/glutaminase_AS1"/>
</dbReference>
<dbReference type="FunFam" id="3.40.50.40:FF:000001">
    <property type="entry name" value="L-asparaginase 1"/>
    <property type="match status" value="1"/>
</dbReference>
<feature type="active site" description="O-isoaspartyl threonine intermediate" evidence="4">
    <location>
        <position position="12"/>
    </location>
</feature>
<evidence type="ECO:0000256" key="4">
    <source>
        <dbReference type="PIRSR" id="PIRSR001220-1"/>
    </source>
</evidence>
<dbReference type="PROSITE" id="PS51732">
    <property type="entry name" value="ASN_GLN_ASE_3"/>
    <property type="match status" value="1"/>
</dbReference>
<feature type="domain" description="L-asparaginase N-terminal" evidence="6">
    <location>
        <begin position="3"/>
        <end position="194"/>
    </location>
</feature>
<dbReference type="Pfam" id="PF00710">
    <property type="entry name" value="Asparaginase"/>
    <property type="match status" value="1"/>
</dbReference>
<dbReference type="SUPFAM" id="SSF53774">
    <property type="entry name" value="Glutaminase/Asparaginase"/>
    <property type="match status" value="1"/>
</dbReference>
<evidence type="ECO:0000256" key="3">
    <source>
        <dbReference type="ARBA" id="ARBA00022801"/>
    </source>
</evidence>
<dbReference type="SFLD" id="SFLDS00057">
    <property type="entry name" value="Glutaminase/Asparaginase"/>
    <property type="match status" value="1"/>
</dbReference>
<dbReference type="PANTHER" id="PTHR11707">
    <property type="entry name" value="L-ASPARAGINASE"/>
    <property type="match status" value="1"/>
</dbReference>
<feature type="active site" evidence="5">
    <location>
        <position position="12"/>
    </location>
</feature>
<dbReference type="Proteomes" id="UP000219281">
    <property type="component" value="Unassembled WGS sequence"/>
</dbReference>
<dbReference type="SMART" id="SM00870">
    <property type="entry name" value="Asparaginase"/>
    <property type="match status" value="1"/>
</dbReference>
<dbReference type="InterPro" id="IPR037152">
    <property type="entry name" value="L-asparaginase_N_sf"/>
</dbReference>
<evidence type="ECO:0000256" key="1">
    <source>
        <dbReference type="ARBA" id="ARBA00010518"/>
    </source>
</evidence>
<dbReference type="PIRSF" id="PIRSF001220">
    <property type="entry name" value="L-ASNase_gatD"/>
    <property type="match status" value="1"/>
</dbReference>
<organism evidence="8 9">
    <name type="scientific">Pedobacter xixiisoli</name>
    <dbReference type="NCBI Taxonomy" id="1476464"/>
    <lineage>
        <taxon>Bacteria</taxon>
        <taxon>Pseudomonadati</taxon>
        <taxon>Bacteroidota</taxon>
        <taxon>Sphingobacteriia</taxon>
        <taxon>Sphingobacteriales</taxon>
        <taxon>Sphingobacteriaceae</taxon>
        <taxon>Pedobacter</taxon>
    </lineage>
</organism>
<protein>
    <recommendedName>
        <fullName evidence="2">asparaginase</fullName>
        <ecNumber evidence="2">3.5.1.1</ecNumber>
    </recommendedName>
</protein>
<dbReference type="PRINTS" id="PR00139">
    <property type="entry name" value="ASNGLNASE"/>
</dbReference>
<dbReference type="RefSeq" id="WP_097132682.1">
    <property type="nucleotide sequence ID" value="NZ_OCMT01000003.1"/>
</dbReference>
<name>A0A286A8D8_9SPHI</name>
<gene>
    <name evidence="8" type="ORF">SAMN06297358_2853</name>
</gene>
<evidence type="ECO:0000313" key="8">
    <source>
        <dbReference type="EMBL" id="SOD18152.1"/>
    </source>
</evidence>
<dbReference type="AlphaFoldDB" id="A0A286A8D8"/>
<dbReference type="Gene3D" id="3.40.50.40">
    <property type="match status" value="1"/>
</dbReference>
<comment type="similarity">
    <text evidence="1">Belongs to the asparaginase 1 family.</text>
</comment>
<dbReference type="InterPro" id="IPR040919">
    <property type="entry name" value="Asparaginase_C"/>
</dbReference>
<evidence type="ECO:0000259" key="6">
    <source>
        <dbReference type="Pfam" id="PF00710"/>
    </source>
</evidence>
<evidence type="ECO:0000256" key="2">
    <source>
        <dbReference type="ARBA" id="ARBA00012920"/>
    </source>
</evidence>
<evidence type="ECO:0000256" key="5">
    <source>
        <dbReference type="PROSITE-ProRule" id="PRU10099"/>
    </source>
</evidence>
<dbReference type="EMBL" id="OCMT01000003">
    <property type="protein sequence ID" value="SOD18152.1"/>
    <property type="molecule type" value="Genomic_DNA"/>
</dbReference>
<dbReference type="FunFam" id="3.40.50.1170:FF:000001">
    <property type="entry name" value="L-asparaginase 2"/>
    <property type="match status" value="1"/>
</dbReference>
<dbReference type="NCBIfam" id="TIGR00519">
    <property type="entry name" value="asnASE_I"/>
    <property type="match status" value="1"/>
</dbReference>
<reference evidence="9" key="1">
    <citation type="submission" date="2017-09" db="EMBL/GenBank/DDBJ databases">
        <authorList>
            <person name="Varghese N."/>
            <person name="Submissions S."/>
        </authorList>
    </citation>
    <scope>NUCLEOTIDE SEQUENCE [LARGE SCALE GENOMIC DNA]</scope>
    <source>
        <strain evidence="9">CGMCC 1.12803</strain>
    </source>
</reference>
<sequence>MTKILIIYTGGTIGMVNDAKTGVLIPFDFEQIKENVPELARLDYEMVVHSFVPIIDSSNMHPDQWKILAELIKSNYDEFDGFVILHGSDTMSFTASALSFMLKNLAKPVVLTGSQLPIGEIRTDAKENLITALEIAATKSKGKAVVPEVCIYFDNQLFRGNRSIKYNTEKFEAFRSPNYPILAEAGVQLSFFHNDILPVPTEPFYIQTKFDANIGVLKIYPGMTEEVVYAVTRSKVKAIVLETFGSGNATTAKWFTDALAEAIENGKHIVDISQCQRGSVQLGMYETSSELKKMGVISGYDMTFETAVTKLMYLLGADLTAEEIKAQMEAPIAGELTK</sequence>
<evidence type="ECO:0000313" key="9">
    <source>
        <dbReference type="Proteomes" id="UP000219281"/>
    </source>
</evidence>
<dbReference type="PANTHER" id="PTHR11707:SF28">
    <property type="entry name" value="60 KDA LYSOPHOSPHOLIPASE"/>
    <property type="match status" value="1"/>
</dbReference>
<dbReference type="InterPro" id="IPR006033">
    <property type="entry name" value="AsnA_fam"/>
</dbReference>
<dbReference type="CDD" id="cd08963">
    <property type="entry name" value="L-asparaginase_I"/>
    <property type="match status" value="1"/>
</dbReference>
<accession>A0A286A8D8</accession>
<dbReference type="OrthoDB" id="9788068at2"/>
<dbReference type="InterPro" id="IPR006034">
    <property type="entry name" value="Asparaginase/glutaminase-like"/>
</dbReference>
<keyword evidence="9" id="KW-1185">Reference proteome</keyword>
<dbReference type="EC" id="3.5.1.1" evidence="2"/>
<keyword evidence="3" id="KW-0378">Hydrolase</keyword>
<proteinExistence type="inferred from homology"/>
<dbReference type="PROSITE" id="PS00144">
    <property type="entry name" value="ASN_GLN_ASE_1"/>
    <property type="match status" value="1"/>
</dbReference>
<dbReference type="InterPro" id="IPR041725">
    <property type="entry name" value="L-asparaginase_I"/>
</dbReference>